<dbReference type="HOGENOM" id="CLU_056063_2_1_1"/>
<feature type="transmembrane region" description="Helical" evidence="1">
    <location>
        <begin position="196"/>
        <end position="214"/>
    </location>
</feature>
<dbReference type="InParanoid" id="Q9U3I8"/>
<dbReference type="CTD" id="184666"/>
<proteinExistence type="predicted"/>
<dbReference type="PANTHER" id="PTHR31720:SF12">
    <property type="entry name" value="SERPENTINE RECEPTOR, CLASS T-RELATED"/>
    <property type="match status" value="1"/>
</dbReference>
<accession>Q9U3I8</accession>
<organism evidence="2 3">
    <name type="scientific">Caenorhabditis elegans</name>
    <dbReference type="NCBI Taxonomy" id="6239"/>
    <lineage>
        <taxon>Eukaryota</taxon>
        <taxon>Metazoa</taxon>
        <taxon>Ecdysozoa</taxon>
        <taxon>Nematoda</taxon>
        <taxon>Chromadorea</taxon>
        <taxon>Rhabditida</taxon>
        <taxon>Rhabditina</taxon>
        <taxon>Rhabditomorpha</taxon>
        <taxon>Rhabditoidea</taxon>
        <taxon>Rhabditidae</taxon>
        <taxon>Peloderinae</taxon>
        <taxon>Caenorhabditis</taxon>
    </lineage>
</organism>
<keyword evidence="3" id="KW-1185">Reference proteome</keyword>
<evidence type="ECO:0000256" key="1">
    <source>
        <dbReference type="SAM" id="Phobius"/>
    </source>
</evidence>
<dbReference type="OMA" id="FRTISFM"/>
<dbReference type="RefSeq" id="NP_507891.2">
    <property type="nucleotide sequence ID" value="NM_075490.2"/>
</dbReference>
<protein>
    <submittedName>
        <fullName evidence="2">Serpentine Receptor, class Z</fullName>
    </submittedName>
</protein>
<evidence type="ECO:0000313" key="2">
    <source>
        <dbReference type="EMBL" id="CAB60285.3"/>
    </source>
</evidence>
<sequence length="330" mass="38219">MNNSLYAPDSNTYNVLIGIGFVIHFLMVAQLIILCLIFPCFVYLFKMNRERDSKTILFPILSNFYKVVIFFYILLTIGVSAALYFLYYYNDFGPSLIEEGNSDITTIPQFLFIICILIYSQVLTILTYLTITFQLLVSLLAISKFLIYFYPSTERYVVLSKYKIWACYLISLFSYDIEEVFDLLIGFDSPILTEDIIRFHSILLIATSLLYIPIMRHVRKFSYLPSSQKNRPEKYILYQTITVAAFRTISFMVETTWSVLMAPTQIHEQMNIVNYIATPIIIQISYLASNRRNVDLLFSSFVFSQFVKVILGVKTPSRVSPQVFAIDVTA</sequence>
<feature type="transmembrane region" description="Helical" evidence="1">
    <location>
        <begin position="15"/>
        <end position="44"/>
    </location>
</feature>
<dbReference type="GeneID" id="184666"/>
<gene>
    <name evidence="2 4" type="primary">srz-16</name>
    <name evidence="2" type="ORF">CELE_F19B2.8</name>
    <name evidence="4" type="ORF">F19B2.8</name>
</gene>
<dbReference type="UCSC" id="F19B2.8">
    <property type="organism name" value="c. elegans"/>
</dbReference>
<dbReference type="PaxDb" id="6239-F19B2.8"/>
<dbReference type="WormBase" id="F19B2.8">
    <property type="protein sequence ID" value="CE37506"/>
    <property type="gene ID" value="WBGene00008947"/>
    <property type="gene designation" value="srz-16"/>
</dbReference>
<keyword evidence="1" id="KW-1133">Transmembrane helix</keyword>
<feature type="transmembrane region" description="Helical" evidence="1">
    <location>
        <begin position="235"/>
        <end position="252"/>
    </location>
</feature>
<keyword evidence="1" id="KW-0812">Transmembrane</keyword>
<evidence type="ECO:0000313" key="4">
    <source>
        <dbReference type="WormBase" id="F19B2.8"/>
    </source>
</evidence>
<dbReference type="PhylomeDB" id="Q9U3I8"/>
<dbReference type="Pfam" id="PF10325">
    <property type="entry name" value="7TM_GPCR_Srz"/>
    <property type="match status" value="1"/>
</dbReference>
<feature type="transmembrane region" description="Helical" evidence="1">
    <location>
        <begin position="272"/>
        <end position="289"/>
    </location>
</feature>
<feature type="transmembrane region" description="Helical" evidence="1">
    <location>
        <begin position="107"/>
        <end position="126"/>
    </location>
</feature>
<dbReference type="InterPro" id="IPR018817">
    <property type="entry name" value="7TM_GPCR_serpentine_rcpt_Srz"/>
</dbReference>
<keyword evidence="1" id="KW-0472">Membrane</keyword>
<feature type="transmembrane region" description="Helical" evidence="1">
    <location>
        <begin position="64"/>
        <end position="87"/>
    </location>
</feature>
<feature type="transmembrane region" description="Helical" evidence="1">
    <location>
        <begin position="133"/>
        <end position="151"/>
    </location>
</feature>
<dbReference type="PANTHER" id="PTHR31720">
    <property type="entry name" value="SERPENTINE RECEPTOR, CLASS Z-RELATED"/>
    <property type="match status" value="1"/>
</dbReference>
<dbReference type="Proteomes" id="UP000001940">
    <property type="component" value="Chromosome V"/>
</dbReference>
<reference evidence="2 3" key="1">
    <citation type="journal article" date="1998" name="Science">
        <title>Genome sequence of the nematode C. elegans: a platform for investigating biology.</title>
        <authorList>
            <consortium name="The C. elegans sequencing consortium"/>
            <person name="Sulson J.E."/>
            <person name="Waterston R."/>
        </authorList>
    </citation>
    <scope>NUCLEOTIDE SEQUENCE [LARGE SCALE GENOMIC DNA]</scope>
    <source>
        <strain evidence="2 3">Bristol N2</strain>
    </source>
</reference>
<dbReference type="KEGG" id="cel:CELE_F19B2.8"/>
<dbReference type="AlphaFoldDB" id="Q9U3I8"/>
<name>Q9U3I8_CAEEL</name>
<evidence type="ECO:0000313" key="3">
    <source>
        <dbReference type="Proteomes" id="UP000001940"/>
    </source>
</evidence>
<dbReference type="AGR" id="WB:WBGene00008947"/>
<dbReference type="EMBL" id="BX284605">
    <property type="protein sequence ID" value="CAB60285.3"/>
    <property type="molecule type" value="Genomic_DNA"/>
</dbReference>
<keyword evidence="2" id="KW-0675">Receptor</keyword>